<dbReference type="GO" id="GO:0005654">
    <property type="term" value="C:nucleoplasm"/>
    <property type="evidence" value="ECO:0007669"/>
    <property type="project" value="UniProtKB-SubCell"/>
</dbReference>
<evidence type="ECO:0000313" key="15">
    <source>
        <dbReference type="Proteomes" id="UP000691718"/>
    </source>
</evidence>
<dbReference type="PANTHER" id="PTHR46600">
    <property type="entry name" value="THAP DOMAIN-CONTAINING"/>
    <property type="match status" value="1"/>
</dbReference>
<evidence type="ECO:0000256" key="2">
    <source>
        <dbReference type="ARBA" id="ARBA00006177"/>
    </source>
</evidence>
<organism evidence="14 15">
    <name type="scientific">Parnassius apollo</name>
    <name type="common">Apollo butterfly</name>
    <name type="synonym">Papilio apollo</name>
    <dbReference type="NCBI Taxonomy" id="110799"/>
    <lineage>
        <taxon>Eukaryota</taxon>
        <taxon>Metazoa</taxon>
        <taxon>Ecdysozoa</taxon>
        <taxon>Arthropoda</taxon>
        <taxon>Hexapoda</taxon>
        <taxon>Insecta</taxon>
        <taxon>Pterygota</taxon>
        <taxon>Neoptera</taxon>
        <taxon>Endopterygota</taxon>
        <taxon>Lepidoptera</taxon>
        <taxon>Glossata</taxon>
        <taxon>Ditrysia</taxon>
        <taxon>Papilionoidea</taxon>
        <taxon>Papilionidae</taxon>
        <taxon>Parnassiinae</taxon>
        <taxon>Parnassini</taxon>
        <taxon>Parnassius</taxon>
        <taxon>Parnassius</taxon>
    </lineage>
</organism>
<keyword evidence="11" id="KW-0131">Cell cycle</keyword>
<keyword evidence="5" id="KW-0862">Zinc</keyword>
<dbReference type="SMART" id="SM00692">
    <property type="entry name" value="DM3"/>
    <property type="match status" value="1"/>
</dbReference>
<dbReference type="PROSITE" id="PS50950">
    <property type="entry name" value="ZF_THAP"/>
    <property type="match status" value="1"/>
</dbReference>
<dbReference type="PANTHER" id="PTHR46600:SF1">
    <property type="entry name" value="THAP DOMAIN-CONTAINING PROTEIN 1"/>
    <property type="match status" value="1"/>
</dbReference>
<evidence type="ECO:0000256" key="9">
    <source>
        <dbReference type="ARBA" id="ARBA00023163"/>
    </source>
</evidence>
<keyword evidence="4 12" id="KW-0863">Zinc-finger</keyword>
<keyword evidence="15" id="KW-1185">Reference proteome</keyword>
<comment type="subcellular location">
    <subcellularLocation>
        <location evidence="1">Nucleus</location>
        <location evidence="1">Nucleoplasm</location>
    </subcellularLocation>
</comment>
<evidence type="ECO:0000313" key="14">
    <source>
        <dbReference type="EMBL" id="CAG5041443.1"/>
    </source>
</evidence>
<evidence type="ECO:0000256" key="6">
    <source>
        <dbReference type="ARBA" id="ARBA00023015"/>
    </source>
</evidence>
<keyword evidence="7" id="KW-0175">Coiled coil</keyword>
<evidence type="ECO:0000259" key="13">
    <source>
        <dbReference type="PROSITE" id="PS50950"/>
    </source>
</evidence>
<comment type="caution">
    <text evidence="14">The sequence shown here is derived from an EMBL/GenBank/DDBJ whole genome shotgun (WGS) entry which is preliminary data.</text>
</comment>
<feature type="domain" description="THAP-type" evidence="13">
    <location>
        <begin position="1"/>
        <end position="74"/>
    </location>
</feature>
<proteinExistence type="inferred from homology"/>
<keyword evidence="8 12" id="KW-0238">DNA-binding</keyword>
<keyword evidence="10" id="KW-0539">Nucleus</keyword>
<evidence type="ECO:0000256" key="4">
    <source>
        <dbReference type="ARBA" id="ARBA00022771"/>
    </source>
</evidence>
<dbReference type="EMBL" id="CAJQZP010001359">
    <property type="protein sequence ID" value="CAG5041443.1"/>
    <property type="molecule type" value="Genomic_DNA"/>
</dbReference>
<evidence type="ECO:0000256" key="7">
    <source>
        <dbReference type="ARBA" id="ARBA00023054"/>
    </source>
</evidence>
<sequence length="217" mass="25168">MKSLIYTNIDSIRFPTDSVLANCWKDIIQRTRNDDQWKPHKTSVVCSKHFSDDDLYFTKKGFRRLKNGSVPSKCLFLSATETESSTNIKQGPSASNKAIDIQNQIFEPKPSCSKEPVSYDDEPTTVLQDFSDLESIFDTPRKVKLRRTLRRKIKLERKHKAVINSLRKKNIRLKKQNISFKCNIKTLKKQRLINEDVHNVLEGNLFAADLYSQMSKK</sequence>
<keyword evidence="3" id="KW-0479">Metal-binding</keyword>
<reference evidence="14" key="1">
    <citation type="submission" date="2021-04" db="EMBL/GenBank/DDBJ databases">
        <authorList>
            <person name="Tunstrom K."/>
        </authorList>
    </citation>
    <scope>NUCLEOTIDE SEQUENCE</scope>
</reference>
<evidence type="ECO:0000256" key="5">
    <source>
        <dbReference type="ARBA" id="ARBA00022833"/>
    </source>
</evidence>
<dbReference type="Pfam" id="PF05485">
    <property type="entry name" value="THAP"/>
    <property type="match status" value="1"/>
</dbReference>
<evidence type="ECO:0000256" key="10">
    <source>
        <dbReference type="ARBA" id="ARBA00023242"/>
    </source>
</evidence>
<dbReference type="GO" id="GO:0008270">
    <property type="term" value="F:zinc ion binding"/>
    <property type="evidence" value="ECO:0007669"/>
    <property type="project" value="UniProtKB-KW"/>
</dbReference>
<evidence type="ECO:0000256" key="3">
    <source>
        <dbReference type="ARBA" id="ARBA00022723"/>
    </source>
</evidence>
<dbReference type="AlphaFoldDB" id="A0A8S3XSZ0"/>
<dbReference type="Proteomes" id="UP000691718">
    <property type="component" value="Unassembled WGS sequence"/>
</dbReference>
<dbReference type="OrthoDB" id="7312725at2759"/>
<evidence type="ECO:0000256" key="1">
    <source>
        <dbReference type="ARBA" id="ARBA00004642"/>
    </source>
</evidence>
<keyword evidence="6" id="KW-0805">Transcription regulation</keyword>
<accession>A0A8S3XSZ0</accession>
<comment type="similarity">
    <text evidence="2">Belongs to the THAP1 family.</text>
</comment>
<evidence type="ECO:0000256" key="12">
    <source>
        <dbReference type="PROSITE-ProRule" id="PRU00309"/>
    </source>
</evidence>
<dbReference type="InterPro" id="IPR006612">
    <property type="entry name" value="THAP_Znf"/>
</dbReference>
<dbReference type="GO" id="GO:0043565">
    <property type="term" value="F:sequence-specific DNA binding"/>
    <property type="evidence" value="ECO:0007669"/>
    <property type="project" value="InterPro"/>
</dbReference>
<name>A0A8S3XSZ0_PARAO</name>
<keyword evidence="9" id="KW-0804">Transcription</keyword>
<evidence type="ECO:0000256" key="8">
    <source>
        <dbReference type="ARBA" id="ARBA00023125"/>
    </source>
</evidence>
<dbReference type="InterPro" id="IPR026516">
    <property type="entry name" value="THAP1/10"/>
</dbReference>
<gene>
    <name evidence="14" type="ORF">PAPOLLO_LOCUS22162</name>
</gene>
<evidence type="ECO:0000256" key="11">
    <source>
        <dbReference type="ARBA" id="ARBA00023306"/>
    </source>
</evidence>
<protein>
    <submittedName>
        <fullName evidence="14">(apollo) hypothetical protein</fullName>
    </submittedName>
</protein>
<dbReference type="SMART" id="SM00980">
    <property type="entry name" value="THAP"/>
    <property type="match status" value="1"/>
</dbReference>